<comment type="caution">
    <text evidence="1">The sequence shown here is derived from an EMBL/GenBank/DDBJ whole genome shotgun (WGS) entry which is preliminary data.</text>
</comment>
<name>A0ABQ4KX90_SIMTE</name>
<keyword evidence="2" id="KW-1185">Reference proteome</keyword>
<evidence type="ECO:0000313" key="2">
    <source>
        <dbReference type="Proteomes" id="UP000680670"/>
    </source>
</evidence>
<dbReference type="Proteomes" id="UP000680670">
    <property type="component" value="Unassembled WGS sequence"/>
</dbReference>
<reference evidence="1 2" key="1">
    <citation type="submission" date="2021-03" db="EMBL/GenBank/DDBJ databases">
        <title>Antimicrobial resistance genes in bacteria isolated from Japanese honey, and their potential for conferring macrolide and lincosamide resistance in the American foulbrood pathogen Paenibacillus larvae.</title>
        <authorList>
            <person name="Okamoto M."/>
            <person name="Kumagai M."/>
            <person name="Kanamori H."/>
            <person name="Takamatsu D."/>
        </authorList>
    </citation>
    <scope>NUCLEOTIDE SEQUENCE [LARGE SCALE GENOMIC DNA]</scope>
    <source>
        <strain evidence="1 2">J6TS1</strain>
    </source>
</reference>
<accession>A0ABQ4KX90</accession>
<dbReference type="EMBL" id="BORJ01000006">
    <property type="protein sequence ID" value="GIN96655.1"/>
    <property type="molecule type" value="Genomic_DNA"/>
</dbReference>
<protein>
    <submittedName>
        <fullName evidence="1">Uncharacterized protein</fullName>
    </submittedName>
</protein>
<evidence type="ECO:0000313" key="1">
    <source>
        <dbReference type="EMBL" id="GIN96655.1"/>
    </source>
</evidence>
<organism evidence="1 2">
    <name type="scientific">Siminovitchia terrae</name>
    <name type="common">Bacillus terrae</name>
    <dbReference type="NCBI Taxonomy" id="1914933"/>
    <lineage>
        <taxon>Bacteria</taxon>
        <taxon>Bacillati</taxon>
        <taxon>Bacillota</taxon>
        <taxon>Bacilli</taxon>
        <taxon>Bacillales</taxon>
        <taxon>Bacillaceae</taxon>
        <taxon>Siminovitchia</taxon>
    </lineage>
</organism>
<sequence>MVLSKIMIMRETAAESIYEKNIATFTKVSGKRWRHGLMIAWIQVERDSIIVSNESGELPVYYEGAINQPFD</sequence>
<proteinExistence type="predicted"/>
<gene>
    <name evidence="1" type="ORF">J6TS1_25250</name>
</gene>